<reference evidence="3" key="1">
    <citation type="journal article" date="2019" name="Int. J. Syst. Evol. Microbiol.">
        <title>The Global Catalogue of Microorganisms (GCM) 10K type strain sequencing project: providing services to taxonomists for standard genome sequencing and annotation.</title>
        <authorList>
            <consortium name="The Broad Institute Genomics Platform"/>
            <consortium name="The Broad Institute Genome Sequencing Center for Infectious Disease"/>
            <person name="Wu L."/>
            <person name="Ma J."/>
        </authorList>
    </citation>
    <scope>NUCLEOTIDE SEQUENCE [LARGE SCALE GENOMIC DNA]</scope>
    <source>
        <strain evidence="3">JCM 16022</strain>
    </source>
</reference>
<evidence type="ECO:0008006" key="4">
    <source>
        <dbReference type="Google" id="ProtNLM"/>
    </source>
</evidence>
<comment type="caution">
    <text evidence="2">The sequence shown here is derived from an EMBL/GenBank/DDBJ whole genome shotgun (WGS) entry which is preliminary data.</text>
</comment>
<evidence type="ECO:0000313" key="2">
    <source>
        <dbReference type="EMBL" id="GAA2139719.1"/>
    </source>
</evidence>
<accession>A0ABP5KZM6</accession>
<dbReference type="EMBL" id="BAAAQR010000002">
    <property type="protein sequence ID" value="GAA2139719.1"/>
    <property type="molecule type" value="Genomic_DNA"/>
</dbReference>
<feature type="region of interest" description="Disordered" evidence="1">
    <location>
        <begin position="123"/>
        <end position="149"/>
    </location>
</feature>
<proteinExistence type="predicted"/>
<sequence>MDFSGLTGGLQDALGDLDLVIDQAVIDQAVKTLHDTSGDLTDSGFRRLQVPVSVFGASARGLELGDHHGKAHQVIRATLEGVILDLEGFADGLRRAEELVRSADDDAADQLARRQAAAELLVDASQHSHGDERNHEARNQYLRDGGEDA</sequence>
<gene>
    <name evidence="2" type="ORF">GCM10009844_08710</name>
</gene>
<feature type="compositionally biased region" description="Basic and acidic residues" evidence="1">
    <location>
        <begin position="126"/>
        <end position="138"/>
    </location>
</feature>
<evidence type="ECO:0000256" key="1">
    <source>
        <dbReference type="SAM" id="MobiDB-lite"/>
    </source>
</evidence>
<dbReference type="RefSeq" id="WP_344148163.1">
    <property type="nucleotide sequence ID" value="NZ_BAAAQR010000002.1"/>
</dbReference>
<name>A0ABP5KZM6_9ACTN</name>
<evidence type="ECO:0000313" key="3">
    <source>
        <dbReference type="Proteomes" id="UP001501771"/>
    </source>
</evidence>
<organism evidence="2 3">
    <name type="scientific">Nocardioides koreensis</name>
    <dbReference type="NCBI Taxonomy" id="433651"/>
    <lineage>
        <taxon>Bacteria</taxon>
        <taxon>Bacillati</taxon>
        <taxon>Actinomycetota</taxon>
        <taxon>Actinomycetes</taxon>
        <taxon>Propionibacteriales</taxon>
        <taxon>Nocardioidaceae</taxon>
        <taxon>Nocardioides</taxon>
    </lineage>
</organism>
<protein>
    <recommendedName>
        <fullName evidence="4">YbaB/EbfC family DNA-binding protein</fullName>
    </recommendedName>
</protein>
<dbReference type="Proteomes" id="UP001501771">
    <property type="component" value="Unassembled WGS sequence"/>
</dbReference>
<keyword evidence="3" id="KW-1185">Reference proteome</keyword>